<sequence length="78" mass="8305">MNKSLVGIAVAIAAAMSFGIWFSAGRIAACDGNNRATAACLGEAWDAEKVNLIPQYDPNRYVSDPTADSIFSPSQLKR</sequence>
<reference evidence="1 2" key="1">
    <citation type="submission" date="2019-03" db="EMBL/GenBank/DDBJ databases">
        <authorList>
            <consortium name="Pathogen Informatics"/>
        </authorList>
    </citation>
    <scope>NUCLEOTIDE SEQUENCE [LARGE SCALE GENOMIC DNA]</scope>
    <source>
        <strain evidence="1 2">NCTC12993</strain>
    </source>
</reference>
<keyword evidence="2" id="KW-1185">Reference proteome</keyword>
<dbReference type="AlphaFoldDB" id="A0A485CQF0"/>
<accession>A0A485CQF0</accession>
<proteinExistence type="predicted"/>
<dbReference type="EMBL" id="CAADJD010000028">
    <property type="protein sequence ID" value="VFS86999.1"/>
    <property type="molecule type" value="Genomic_DNA"/>
</dbReference>
<gene>
    <name evidence="1" type="ORF">NCTC12993_06832</name>
</gene>
<name>A0A485CQF0_KLUCR</name>
<evidence type="ECO:0000313" key="1">
    <source>
        <dbReference type="EMBL" id="VFS86999.1"/>
    </source>
</evidence>
<evidence type="ECO:0000313" key="2">
    <source>
        <dbReference type="Proteomes" id="UP000401081"/>
    </source>
</evidence>
<protein>
    <submittedName>
        <fullName evidence="1">Uncharacterized protein</fullName>
    </submittedName>
</protein>
<dbReference type="Proteomes" id="UP000401081">
    <property type="component" value="Unassembled WGS sequence"/>
</dbReference>
<organism evidence="1 2">
    <name type="scientific">Kluyvera cryocrescens</name>
    <name type="common">Kluyvera citrophila</name>
    <dbReference type="NCBI Taxonomy" id="580"/>
    <lineage>
        <taxon>Bacteria</taxon>
        <taxon>Pseudomonadati</taxon>
        <taxon>Pseudomonadota</taxon>
        <taxon>Gammaproteobacteria</taxon>
        <taxon>Enterobacterales</taxon>
        <taxon>Enterobacteriaceae</taxon>
        <taxon>Kluyvera</taxon>
    </lineage>
</organism>
<dbReference type="RefSeq" id="WP_061283646.1">
    <property type="nucleotide sequence ID" value="NZ_DAMAZS010000001.1"/>
</dbReference>